<feature type="transmembrane region" description="Helical" evidence="1">
    <location>
        <begin position="58"/>
        <end position="80"/>
    </location>
</feature>
<keyword evidence="1" id="KW-0812">Transmembrane</keyword>
<dbReference type="OrthoDB" id="3206101at2759"/>
<feature type="transmembrane region" description="Helical" evidence="1">
    <location>
        <begin position="92"/>
        <end position="117"/>
    </location>
</feature>
<evidence type="ECO:0000313" key="3">
    <source>
        <dbReference type="EMBL" id="KAF8887641.1"/>
    </source>
</evidence>
<comment type="caution">
    <text evidence="3">The sequence shown here is derived from an EMBL/GenBank/DDBJ whole genome shotgun (WGS) entry which is preliminary data.</text>
</comment>
<evidence type="ECO:0000259" key="2">
    <source>
        <dbReference type="Pfam" id="PF20151"/>
    </source>
</evidence>
<keyword evidence="1" id="KW-1133">Transmembrane helix</keyword>
<feature type="transmembrane region" description="Helical" evidence="1">
    <location>
        <begin position="20"/>
        <end position="37"/>
    </location>
</feature>
<reference evidence="3" key="1">
    <citation type="submission" date="2020-11" db="EMBL/GenBank/DDBJ databases">
        <authorList>
            <consortium name="DOE Joint Genome Institute"/>
            <person name="Ahrendt S."/>
            <person name="Riley R."/>
            <person name="Andreopoulos W."/>
            <person name="LaButti K."/>
            <person name="Pangilinan J."/>
            <person name="Ruiz-duenas F.J."/>
            <person name="Barrasa J.M."/>
            <person name="Sanchez-Garcia M."/>
            <person name="Camarero S."/>
            <person name="Miyauchi S."/>
            <person name="Serrano A."/>
            <person name="Linde D."/>
            <person name="Babiker R."/>
            <person name="Drula E."/>
            <person name="Ayuso-Fernandez I."/>
            <person name="Pacheco R."/>
            <person name="Padilla G."/>
            <person name="Ferreira P."/>
            <person name="Barriuso J."/>
            <person name="Kellner H."/>
            <person name="Castanera R."/>
            <person name="Alfaro M."/>
            <person name="Ramirez L."/>
            <person name="Pisabarro A.G."/>
            <person name="Kuo A."/>
            <person name="Tritt A."/>
            <person name="Lipzen A."/>
            <person name="He G."/>
            <person name="Yan M."/>
            <person name="Ng V."/>
            <person name="Cullen D."/>
            <person name="Martin F."/>
            <person name="Rosso M.-N."/>
            <person name="Henrissat B."/>
            <person name="Hibbett D."/>
            <person name="Martinez A.T."/>
            <person name="Grigoriev I.V."/>
        </authorList>
    </citation>
    <scope>NUCLEOTIDE SEQUENCE</scope>
    <source>
        <strain evidence="3">AH 44721</strain>
    </source>
</reference>
<feature type="transmembrane region" description="Helical" evidence="1">
    <location>
        <begin position="206"/>
        <end position="224"/>
    </location>
</feature>
<protein>
    <recommendedName>
        <fullName evidence="2">DUF6533 domain-containing protein</fullName>
    </recommendedName>
</protein>
<keyword evidence="4" id="KW-1185">Reference proteome</keyword>
<dbReference type="Pfam" id="PF20151">
    <property type="entry name" value="DUF6533"/>
    <property type="match status" value="1"/>
</dbReference>
<evidence type="ECO:0000256" key="1">
    <source>
        <dbReference type="SAM" id="Phobius"/>
    </source>
</evidence>
<dbReference type="EMBL" id="JADNYJ010000089">
    <property type="protein sequence ID" value="KAF8887641.1"/>
    <property type="molecule type" value="Genomic_DNA"/>
</dbReference>
<feature type="domain" description="DUF6533" evidence="2">
    <location>
        <begin position="21"/>
        <end position="65"/>
    </location>
</feature>
<sequence length="243" mass="27290">MRSLTPGEDSMLESLRIRKWSTVATLAFLLYEHTITFREEVSHIWRRPVTAVRATFMFSRYFTLIVQTVNVYLVLGPFSATTIAESTCKKWFLFQITAACALMTALDLILMLMIYALYRKNKRIGILLTTLFFAQIIVESALSPKAVLDVSYDPICDTTETHSVTIYFCMSVWITHISLAALTGFKKDLLALGAPVVKRVIRDGTWILVVVCSLFATIVPYSFAHQVSQGHVVFGCATLVALT</sequence>
<gene>
    <name evidence="3" type="ORF">CPB84DRAFT_1491739</name>
</gene>
<proteinExistence type="predicted"/>
<feature type="transmembrane region" description="Helical" evidence="1">
    <location>
        <begin position="164"/>
        <end position="185"/>
    </location>
</feature>
<organism evidence="3 4">
    <name type="scientific">Gymnopilus junonius</name>
    <name type="common">Spectacular rustgill mushroom</name>
    <name type="synonym">Gymnopilus spectabilis subsp. junonius</name>
    <dbReference type="NCBI Taxonomy" id="109634"/>
    <lineage>
        <taxon>Eukaryota</taxon>
        <taxon>Fungi</taxon>
        <taxon>Dikarya</taxon>
        <taxon>Basidiomycota</taxon>
        <taxon>Agaricomycotina</taxon>
        <taxon>Agaricomycetes</taxon>
        <taxon>Agaricomycetidae</taxon>
        <taxon>Agaricales</taxon>
        <taxon>Agaricineae</taxon>
        <taxon>Hymenogastraceae</taxon>
        <taxon>Gymnopilus</taxon>
    </lineage>
</organism>
<accession>A0A9P5NJQ2</accession>
<name>A0A9P5NJQ2_GYMJU</name>
<dbReference type="InterPro" id="IPR045340">
    <property type="entry name" value="DUF6533"/>
</dbReference>
<dbReference type="Proteomes" id="UP000724874">
    <property type="component" value="Unassembled WGS sequence"/>
</dbReference>
<feature type="transmembrane region" description="Helical" evidence="1">
    <location>
        <begin position="124"/>
        <end position="144"/>
    </location>
</feature>
<dbReference type="AlphaFoldDB" id="A0A9P5NJQ2"/>
<evidence type="ECO:0000313" key="4">
    <source>
        <dbReference type="Proteomes" id="UP000724874"/>
    </source>
</evidence>
<keyword evidence="1" id="KW-0472">Membrane</keyword>